<dbReference type="InterPro" id="IPR011386">
    <property type="entry name" value="Put_ATP-NAD_kin"/>
</dbReference>
<dbReference type="PANTHER" id="PTHR40697:SF2">
    <property type="entry name" value="ATP-NAD KINASE-RELATED"/>
    <property type="match status" value="1"/>
</dbReference>
<evidence type="ECO:0000313" key="1">
    <source>
        <dbReference type="EMBL" id="SHH81187.1"/>
    </source>
</evidence>
<dbReference type="Proteomes" id="UP000184526">
    <property type="component" value="Unassembled WGS sequence"/>
</dbReference>
<dbReference type="InterPro" id="IPR002504">
    <property type="entry name" value="NADK"/>
</dbReference>
<dbReference type="PANTHER" id="PTHR40697">
    <property type="entry name" value="ACETOIN CATABOLISM PROTEIN X"/>
    <property type="match status" value="1"/>
</dbReference>
<dbReference type="GO" id="GO:0005524">
    <property type="term" value="F:ATP binding"/>
    <property type="evidence" value="ECO:0007669"/>
    <property type="project" value="UniProtKB-ARBA"/>
</dbReference>
<protein>
    <submittedName>
        <fullName evidence="1">Predicted polyphosphate-or ATP-dependent NAD kinase</fullName>
    </submittedName>
</protein>
<dbReference type="Pfam" id="PF20143">
    <property type="entry name" value="NAD_kinase_C"/>
    <property type="match status" value="1"/>
</dbReference>
<sequence length="369" mass="40437">MKKVGFLVNPIAGMGGRVGLKGTDGVYEKALELGAKPEAPNRAKIALSQLSELKNDIEIYTFFGDMGEVECRELGFNPYVLGEKKDVLTTSEDTINAAKLLKEKNVDLILFAGGDGTARDIYTALGEDAVVIGIPSGVKIHSAVYATTPKKAGEMALAYIKNEKGKIKEVEVIDIDEESFRSDIVKTRLYGYLKIPHDKKYMQNRKAGSVLNEESTKRAIGRSVIDSMEADCYYIIGSGSTTRPIMRELGYNGTLLGIDLLYNKKLVKEDLREEEILDYIRGSKAKVVVTPTGGQGYIFGRGNQQLSPKVIKTVGKENIIVISALSKIISLNGESLLVDTGDLELDKELSGYVKVIIGYSERIMYKIGD</sequence>
<dbReference type="InterPro" id="IPR017438">
    <property type="entry name" value="ATP-NAD_kinase_N"/>
</dbReference>
<keyword evidence="1" id="KW-0808">Transferase</keyword>
<dbReference type="InterPro" id="IPR016064">
    <property type="entry name" value="NAD/diacylglycerol_kinase_sf"/>
</dbReference>
<dbReference type="InterPro" id="IPR039065">
    <property type="entry name" value="AcoX-like"/>
</dbReference>
<dbReference type="PIRSF" id="PIRSF016907">
    <property type="entry name" value="Kin_ATP-NAD"/>
    <property type="match status" value="1"/>
</dbReference>
<dbReference type="Gene3D" id="3.40.50.10330">
    <property type="entry name" value="Probable inorganic polyphosphate/atp-NAD kinase, domain 1"/>
    <property type="match status" value="1"/>
</dbReference>
<reference evidence="1 2" key="1">
    <citation type="submission" date="2016-11" db="EMBL/GenBank/DDBJ databases">
        <authorList>
            <person name="Jaros S."/>
            <person name="Januszkiewicz K."/>
            <person name="Wedrychowicz H."/>
        </authorList>
    </citation>
    <scope>NUCLEOTIDE SEQUENCE [LARGE SCALE GENOMIC DNA]</scope>
    <source>
        <strain evidence="1 2">DSM 3089</strain>
    </source>
</reference>
<keyword evidence="1" id="KW-0418">Kinase</keyword>
<name>A0A1M5W135_9CLOT</name>
<proteinExistence type="predicted"/>
<dbReference type="SUPFAM" id="SSF111331">
    <property type="entry name" value="NAD kinase/diacylglycerol kinase-like"/>
    <property type="match status" value="1"/>
</dbReference>
<gene>
    <name evidence="1" type="ORF">SAMN02745196_01480</name>
</gene>
<dbReference type="STRING" id="1121306.SAMN02745196_01480"/>
<organism evidence="1 2">
    <name type="scientific">Clostridium collagenovorans DSM 3089</name>
    <dbReference type="NCBI Taxonomy" id="1121306"/>
    <lineage>
        <taxon>Bacteria</taxon>
        <taxon>Bacillati</taxon>
        <taxon>Bacillota</taxon>
        <taxon>Clostridia</taxon>
        <taxon>Eubacteriales</taxon>
        <taxon>Clostridiaceae</taxon>
        <taxon>Clostridium</taxon>
    </lineage>
</organism>
<dbReference type="OrthoDB" id="5511344at2"/>
<dbReference type="Pfam" id="PF01513">
    <property type="entry name" value="NAD_kinase"/>
    <property type="match status" value="1"/>
</dbReference>
<keyword evidence="2" id="KW-1185">Reference proteome</keyword>
<dbReference type="EMBL" id="FQXP01000005">
    <property type="protein sequence ID" value="SHH81187.1"/>
    <property type="molecule type" value="Genomic_DNA"/>
</dbReference>
<dbReference type="RefSeq" id="WP_072831388.1">
    <property type="nucleotide sequence ID" value="NZ_FQXP01000005.1"/>
</dbReference>
<dbReference type="GO" id="GO:0006741">
    <property type="term" value="P:NADP+ biosynthetic process"/>
    <property type="evidence" value="ECO:0007669"/>
    <property type="project" value="InterPro"/>
</dbReference>
<evidence type="ECO:0000313" key="2">
    <source>
        <dbReference type="Proteomes" id="UP000184526"/>
    </source>
</evidence>
<dbReference type="GO" id="GO:0051287">
    <property type="term" value="F:NAD binding"/>
    <property type="evidence" value="ECO:0007669"/>
    <property type="project" value="UniProtKB-ARBA"/>
</dbReference>
<accession>A0A1M5W135</accession>
<dbReference type="GO" id="GO:0003951">
    <property type="term" value="F:NAD+ kinase activity"/>
    <property type="evidence" value="ECO:0007669"/>
    <property type="project" value="InterPro"/>
</dbReference>
<dbReference type="AlphaFoldDB" id="A0A1M5W135"/>